<gene>
    <name evidence="3" type="ORF">N180_12885</name>
</gene>
<sequence length="137" mass="15814">MKKIFLTFAIALMGFTATYAQQGKKQQLTPEQRAEKSTAKLEKELSLTADQKQKVYAIELNKFKQNQDWHQKAKAERDQKKDLAMKGMKENREQLNKVLTAEQQTKLETIHKEKKRSHHGMKGKKRGLRADSTATKA</sequence>
<proteinExistence type="predicted"/>
<feature type="compositionally biased region" description="Basic residues" evidence="1">
    <location>
        <begin position="112"/>
        <end position="127"/>
    </location>
</feature>
<feature type="signal peptide" evidence="2">
    <location>
        <begin position="1"/>
        <end position="20"/>
    </location>
</feature>
<organism evidence="3 4">
    <name type="scientific">Pedobacter antarcticus 4BY</name>
    <dbReference type="NCBI Taxonomy" id="1358423"/>
    <lineage>
        <taxon>Bacteria</taxon>
        <taxon>Pseudomonadati</taxon>
        <taxon>Bacteroidota</taxon>
        <taxon>Sphingobacteriia</taxon>
        <taxon>Sphingobacteriales</taxon>
        <taxon>Sphingobacteriaceae</taxon>
        <taxon>Pedobacter</taxon>
    </lineage>
</organism>
<keyword evidence="2" id="KW-0732">Signal</keyword>
<protein>
    <submittedName>
        <fullName evidence="3">Uncharacterized protein</fullName>
    </submittedName>
</protein>
<dbReference type="AlphaFoldDB" id="A0A081PIN3"/>
<evidence type="ECO:0000313" key="3">
    <source>
        <dbReference type="EMBL" id="KEQ30556.1"/>
    </source>
</evidence>
<dbReference type="RefSeq" id="WP_037439529.1">
    <property type="nucleotide sequence ID" value="NZ_JNFF01000034.1"/>
</dbReference>
<dbReference type="OrthoDB" id="1448514at2"/>
<dbReference type="Proteomes" id="UP000028007">
    <property type="component" value="Unassembled WGS sequence"/>
</dbReference>
<evidence type="ECO:0000256" key="1">
    <source>
        <dbReference type="SAM" id="MobiDB-lite"/>
    </source>
</evidence>
<feature type="compositionally biased region" description="Basic and acidic residues" evidence="1">
    <location>
        <begin position="32"/>
        <end position="43"/>
    </location>
</feature>
<reference evidence="3 4" key="1">
    <citation type="journal article" date="1992" name="Int. J. Syst. Bacteriol.">
        <title>Sphingobacterium antarcticus sp. nov. a Psychrotrophic Bacterium from the Soils of Schirmacher Oasis, Antarctica.</title>
        <authorList>
            <person name="Shivaji S."/>
            <person name="Ray M.K."/>
            <person name="Rao N.S."/>
            <person name="Saiserr L."/>
            <person name="Jagannadham M.V."/>
            <person name="Kumar G.S."/>
            <person name="Reddy G."/>
            <person name="Bhargava P.M."/>
        </authorList>
    </citation>
    <scope>NUCLEOTIDE SEQUENCE [LARGE SCALE GENOMIC DNA]</scope>
    <source>
        <strain evidence="3 4">4BY</strain>
    </source>
</reference>
<dbReference type="EMBL" id="JNFF01000034">
    <property type="protein sequence ID" value="KEQ30556.1"/>
    <property type="molecule type" value="Genomic_DNA"/>
</dbReference>
<name>A0A081PIN3_9SPHI</name>
<evidence type="ECO:0000256" key="2">
    <source>
        <dbReference type="SAM" id="SignalP"/>
    </source>
</evidence>
<feature type="region of interest" description="Disordered" evidence="1">
    <location>
        <begin position="102"/>
        <end position="137"/>
    </location>
</feature>
<dbReference type="eggNOG" id="ENOG5033AAP">
    <property type="taxonomic scope" value="Bacteria"/>
</dbReference>
<feature type="region of interest" description="Disordered" evidence="1">
    <location>
        <begin position="22"/>
        <end position="43"/>
    </location>
</feature>
<evidence type="ECO:0000313" key="4">
    <source>
        <dbReference type="Proteomes" id="UP000028007"/>
    </source>
</evidence>
<comment type="caution">
    <text evidence="3">The sequence shown here is derived from an EMBL/GenBank/DDBJ whole genome shotgun (WGS) entry which is preliminary data.</text>
</comment>
<keyword evidence="4" id="KW-1185">Reference proteome</keyword>
<accession>A0A081PIN3</accession>
<feature type="chain" id="PRO_5001761847" evidence="2">
    <location>
        <begin position="21"/>
        <end position="137"/>
    </location>
</feature>